<protein>
    <recommendedName>
        <fullName evidence="5">Cadherin N-terminal domain-containing protein</fullName>
    </recommendedName>
</protein>
<feature type="domain" description="Cadherin N-terminal" evidence="5">
    <location>
        <begin position="29"/>
        <end position="94"/>
    </location>
</feature>
<dbReference type="GO" id="GO:0007155">
    <property type="term" value="P:cell adhesion"/>
    <property type="evidence" value="ECO:0007669"/>
    <property type="project" value="TreeGrafter"/>
</dbReference>
<dbReference type="Proteomes" id="UP000472270">
    <property type="component" value="Unassembled WGS sequence"/>
</dbReference>
<keyword evidence="4" id="KW-0812">Transmembrane</keyword>
<dbReference type="Ensembl" id="ENSSRHT00000009937.1">
    <property type="protein sequence ID" value="ENSSRHP00000009642.1"/>
    <property type="gene ID" value="ENSSRHG00000005516.1"/>
</dbReference>
<accession>A0A673GCA8</accession>
<dbReference type="Pfam" id="PF08266">
    <property type="entry name" value="Cadherin_2"/>
    <property type="match status" value="1"/>
</dbReference>
<dbReference type="AlphaFoldDB" id="A0A673GCA8"/>
<keyword evidence="7" id="KW-1185">Reference proteome</keyword>
<evidence type="ECO:0000256" key="3">
    <source>
        <dbReference type="ARBA" id="ARBA00023180"/>
    </source>
</evidence>
<dbReference type="InterPro" id="IPR015919">
    <property type="entry name" value="Cadherin-like_sf"/>
</dbReference>
<proteinExistence type="predicted"/>
<reference evidence="6" key="1">
    <citation type="submission" date="2025-08" db="UniProtKB">
        <authorList>
            <consortium name="Ensembl"/>
        </authorList>
    </citation>
    <scope>IDENTIFICATION</scope>
</reference>
<evidence type="ECO:0000313" key="6">
    <source>
        <dbReference type="Ensembl" id="ENSSRHP00000009642.1"/>
    </source>
</evidence>
<dbReference type="FunFam" id="2.60.40.60:FF:000398">
    <property type="entry name" value="Protocadherin cluster 1 gamma 26a"/>
    <property type="match status" value="1"/>
</dbReference>
<dbReference type="GO" id="GO:0005509">
    <property type="term" value="F:calcium ion binding"/>
    <property type="evidence" value="ECO:0007669"/>
    <property type="project" value="InterPro"/>
</dbReference>
<sequence length="121" mass="13954">MAIALVHDCLPTILLYMLFFFGSIADGQVVYSVSEEANPGTTVGNLAKDLNLNLQDLHNREFQLVSGPNKRYFSVNLKSGVVLVKERIDREQLSIRRFLKIIYLFIYFYFLFAAAFCCPWY</sequence>
<name>A0A673GCA8_9TELE</name>
<dbReference type="PANTHER" id="PTHR24028:SF32">
    <property type="entry name" value="CADHERIN-RELATED NEURONAL RECEPTOR VARIABLE 10-RELATED"/>
    <property type="match status" value="1"/>
</dbReference>
<keyword evidence="3" id="KW-0325">Glycoprotein</keyword>
<organism evidence="6 7">
    <name type="scientific">Sinocyclocheilus rhinocerous</name>
    <dbReference type="NCBI Taxonomy" id="307959"/>
    <lineage>
        <taxon>Eukaryota</taxon>
        <taxon>Metazoa</taxon>
        <taxon>Chordata</taxon>
        <taxon>Craniata</taxon>
        <taxon>Vertebrata</taxon>
        <taxon>Euteleostomi</taxon>
        <taxon>Actinopterygii</taxon>
        <taxon>Neopterygii</taxon>
        <taxon>Teleostei</taxon>
        <taxon>Ostariophysi</taxon>
        <taxon>Cypriniformes</taxon>
        <taxon>Cyprinidae</taxon>
        <taxon>Cyprininae</taxon>
        <taxon>Sinocyclocheilus</taxon>
    </lineage>
</organism>
<reference evidence="6" key="2">
    <citation type="submission" date="2025-09" db="UniProtKB">
        <authorList>
            <consortium name="Ensembl"/>
        </authorList>
    </citation>
    <scope>IDENTIFICATION</scope>
</reference>
<evidence type="ECO:0000256" key="1">
    <source>
        <dbReference type="ARBA" id="ARBA00004370"/>
    </source>
</evidence>
<dbReference type="GO" id="GO:0005886">
    <property type="term" value="C:plasma membrane"/>
    <property type="evidence" value="ECO:0007669"/>
    <property type="project" value="TreeGrafter"/>
</dbReference>
<keyword evidence="4" id="KW-1133">Transmembrane helix</keyword>
<dbReference type="CDD" id="cd11304">
    <property type="entry name" value="Cadherin_repeat"/>
    <property type="match status" value="1"/>
</dbReference>
<keyword evidence="2 4" id="KW-0472">Membrane</keyword>
<evidence type="ECO:0000259" key="5">
    <source>
        <dbReference type="Pfam" id="PF08266"/>
    </source>
</evidence>
<dbReference type="PANTHER" id="PTHR24028">
    <property type="entry name" value="CADHERIN-87A"/>
    <property type="match status" value="1"/>
</dbReference>
<evidence type="ECO:0000313" key="7">
    <source>
        <dbReference type="Proteomes" id="UP000472270"/>
    </source>
</evidence>
<evidence type="ECO:0000256" key="4">
    <source>
        <dbReference type="SAM" id="Phobius"/>
    </source>
</evidence>
<dbReference type="InterPro" id="IPR050174">
    <property type="entry name" value="Protocadherin/Cadherin-CA"/>
</dbReference>
<dbReference type="Gene3D" id="2.60.40.60">
    <property type="entry name" value="Cadherins"/>
    <property type="match status" value="1"/>
</dbReference>
<dbReference type="InterPro" id="IPR013164">
    <property type="entry name" value="Cadherin_N"/>
</dbReference>
<comment type="subcellular location">
    <subcellularLocation>
        <location evidence="1">Membrane</location>
    </subcellularLocation>
</comment>
<feature type="transmembrane region" description="Helical" evidence="4">
    <location>
        <begin position="98"/>
        <end position="116"/>
    </location>
</feature>
<evidence type="ECO:0000256" key="2">
    <source>
        <dbReference type="ARBA" id="ARBA00023136"/>
    </source>
</evidence>
<dbReference type="SUPFAM" id="SSF49313">
    <property type="entry name" value="Cadherin-like"/>
    <property type="match status" value="1"/>
</dbReference>